<protein>
    <submittedName>
        <fullName evidence="2">Tetratricopeptide repeat-containing protein</fullName>
    </submittedName>
</protein>
<dbReference type="Pfam" id="PF13174">
    <property type="entry name" value="TPR_6"/>
    <property type="match status" value="5"/>
</dbReference>
<feature type="compositionally biased region" description="Basic residues" evidence="1">
    <location>
        <begin position="637"/>
        <end position="647"/>
    </location>
</feature>
<dbReference type="Gene3D" id="1.25.40.10">
    <property type="entry name" value="Tetratricopeptide repeat domain"/>
    <property type="match status" value="4"/>
</dbReference>
<feature type="region of interest" description="Disordered" evidence="1">
    <location>
        <begin position="594"/>
        <end position="647"/>
    </location>
</feature>
<dbReference type="EMBL" id="CZVW01000011">
    <property type="protein sequence ID" value="CUT02231.1"/>
    <property type="molecule type" value="Genomic_DNA"/>
</dbReference>
<sequence>MFILNYSRNHKIKPLLRRLKKFSATILSIIFFGCSIWKSATSEFNAYFNTYYNAKVIFEQVEEVIQNRTFSEKFLSIEKFDAELQLPPNEKNKLDDVIKKCSKILQYYINTSIADDALLMTGKSYFYQDNFTGAERKFAELISTFPNSKLYDEALYYLMLTLSKEKKYNDAIISFQAKAKIEPKNKNLWKLYKIYGLAKFKLGEIDSAIYYLNLASKQAKDEDKAEILFYLGELNEKIDKTESAKFYYETSKLTKRTNLKIYSLIKYATQQRELGNYKLAERVLHDLLYSNIDKDYEKRVYLELARNYRMAGEIDLAIQTYTYLDTTYKRTEESAFGYFELAQIYENEIGNYDSAKVFYEKARLEFPQSKISNEAQRKVEKLNEYIRHRTSLAKNDSILNFIKLNPDSSVSINVDSLKDQIAQTKYALAWIFYTSLNKIDSAIYYLNEIIKNHPQSSIAPRSYYLLGTIYEDIDSSKSREIYKELVKNFPESEFASQVIKFIGIEGNFKKDTLTELYNKAISLIDEDPNKAIEILYSICNHNSNSNLKAKAYYAIGWINEYKLKNFAKAVEHYSAILNNFPNSEYAKIVERKLNPEKQEATPQTKQSTPTPQPEKKQEIKPASKETEEELEDNPRVRERKRRRIDDN</sequence>
<name>A0A0P1NT99_9BACT</name>
<evidence type="ECO:0000313" key="3">
    <source>
        <dbReference type="Proteomes" id="UP000199197"/>
    </source>
</evidence>
<evidence type="ECO:0000256" key="1">
    <source>
        <dbReference type="SAM" id="MobiDB-lite"/>
    </source>
</evidence>
<dbReference type="InterPro" id="IPR011990">
    <property type="entry name" value="TPR-like_helical_dom_sf"/>
</dbReference>
<feature type="compositionally biased region" description="Basic and acidic residues" evidence="1">
    <location>
        <begin position="613"/>
        <end position="625"/>
    </location>
</feature>
<dbReference type="OrthoDB" id="1522549at2"/>
<dbReference type="SUPFAM" id="SSF48452">
    <property type="entry name" value="TPR-like"/>
    <property type="match status" value="3"/>
</dbReference>
<dbReference type="PANTHER" id="PTHR37423">
    <property type="entry name" value="SOLUBLE LYTIC MUREIN TRANSGLYCOSYLASE-RELATED"/>
    <property type="match status" value="1"/>
</dbReference>
<evidence type="ECO:0000313" key="2">
    <source>
        <dbReference type="EMBL" id="CUT02231.1"/>
    </source>
</evidence>
<dbReference type="InterPro" id="IPR019734">
    <property type="entry name" value="TPR_rpt"/>
</dbReference>
<reference evidence="3" key="1">
    <citation type="submission" date="2015-11" db="EMBL/GenBank/DDBJ databases">
        <authorList>
            <person name="Varghese N."/>
        </authorList>
    </citation>
    <scope>NUCLEOTIDE SEQUENCE [LARGE SCALE GENOMIC DNA]</scope>
    <source>
        <strain evidence="3">JGI-23</strain>
    </source>
</reference>
<dbReference type="RefSeq" id="WP_092349957.1">
    <property type="nucleotide sequence ID" value="NZ_CZVW01000011.1"/>
</dbReference>
<dbReference type="SMART" id="SM00028">
    <property type="entry name" value="TPR"/>
    <property type="match status" value="7"/>
</dbReference>
<dbReference type="PANTHER" id="PTHR37423:SF2">
    <property type="entry name" value="MEMBRANE-BOUND LYTIC MUREIN TRANSGLYCOSYLASE C"/>
    <property type="match status" value="1"/>
</dbReference>
<organism evidence="2 3">
    <name type="scientific">Candidatus Chryseopegocella kryptomonas</name>
    <dbReference type="NCBI Taxonomy" id="1633643"/>
    <lineage>
        <taxon>Bacteria</taxon>
        <taxon>Pseudomonadati</taxon>
        <taxon>Candidatus Kryptoniota</taxon>
        <taxon>Candidatus Chryseopegocella</taxon>
    </lineage>
</organism>
<accession>A0A0P1NT99</accession>
<gene>
    <name evidence="2" type="ORF">JGI23_01211</name>
</gene>
<dbReference type="Proteomes" id="UP000199197">
    <property type="component" value="Unassembled WGS sequence"/>
</dbReference>
<proteinExistence type="predicted"/>
<dbReference type="AlphaFoldDB" id="A0A0P1NT99"/>
<keyword evidence="3" id="KW-1185">Reference proteome</keyword>